<organism evidence="2">
    <name type="scientific">Coptotermes formosanus</name>
    <name type="common">Formosan subterranean termite</name>
    <dbReference type="NCBI Taxonomy" id="36987"/>
    <lineage>
        <taxon>Eukaryota</taxon>
        <taxon>Metazoa</taxon>
        <taxon>Ecdysozoa</taxon>
        <taxon>Arthropoda</taxon>
        <taxon>Hexapoda</taxon>
        <taxon>Insecta</taxon>
        <taxon>Pterygota</taxon>
        <taxon>Neoptera</taxon>
        <taxon>Polyneoptera</taxon>
        <taxon>Dictyoptera</taxon>
        <taxon>Blattodea</taxon>
        <taxon>Blattoidea</taxon>
        <taxon>Termitoidae</taxon>
        <taxon>Rhinotermitidae</taxon>
        <taxon>Coptotermes</taxon>
    </lineage>
</organism>
<proteinExistence type="evidence at transcript level"/>
<evidence type="ECO:0000313" key="2">
    <source>
        <dbReference type="EMBL" id="AGM32212.1"/>
    </source>
</evidence>
<protein>
    <recommendedName>
        <fullName evidence="3">Neuropeptide-like 4</fullName>
    </recommendedName>
</protein>
<feature type="signal peptide" evidence="1">
    <location>
        <begin position="1"/>
        <end position="19"/>
    </location>
</feature>
<sequence>MKFAVAFVLFAALVAAVSGAAFPGPRPYPAGPAPREALAGSETVHYPYAYYPAYSSYIFWP</sequence>
<dbReference type="EMBL" id="KC632398">
    <property type="protein sequence ID" value="AGM32212.1"/>
    <property type="molecule type" value="mRNA"/>
</dbReference>
<reference evidence="2" key="1">
    <citation type="submission" date="2013-02" db="EMBL/GenBank/DDBJ databases">
        <title>Immune-Related transcriptome of Coptotermes formosanus Shiraki workers: the defense mechanism.</title>
        <authorList>
            <person name="Hussain A."/>
            <person name="Li Y.F."/>
            <person name="Wen S.Y."/>
        </authorList>
    </citation>
    <scope>NUCLEOTIDE SEQUENCE</scope>
</reference>
<evidence type="ECO:0000256" key="1">
    <source>
        <dbReference type="SAM" id="SignalP"/>
    </source>
</evidence>
<keyword evidence="1" id="KW-0732">Signal</keyword>
<feature type="chain" id="PRO_5004380210" description="Neuropeptide-like 4" evidence="1">
    <location>
        <begin position="20"/>
        <end position="61"/>
    </location>
</feature>
<evidence type="ECO:0008006" key="3">
    <source>
        <dbReference type="Google" id="ProtNLM"/>
    </source>
</evidence>
<accession>R4V0Q7</accession>
<name>R4V0Q7_COPFO</name>
<dbReference type="AlphaFoldDB" id="R4V0Q7"/>